<accession>V6LMS6</accession>
<evidence type="ECO:0000313" key="2">
    <source>
        <dbReference type="EMBL" id="KAH0573348.1"/>
    </source>
</evidence>
<dbReference type="VEuPathDB" id="GiardiaDB:SS50377_25468"/>
<organism evidence="1">
    <name type="scientific">Spironucleus salmonicida</name>
    <dbReference type="NCBI Taxonomy" id="348837"/>
    <lineage>
        <taxon>Eukaryota</taxon>
        <taxon>Metamonada</taxon>
        <taxon>Diplomonadida</taxon>
        <taxon>Hexamitidae</taxon>
        <taxon>Hexamitinae</taxon>
        <taxon>Spironucleus</taxon>
    </lineage>
</organism>
<name>V6LMS6_9EUKA</name>
<dbReference type="AlphaFoldDB" id="V6LMS6"/>
<reference evidence="2" key="2">
    <citation type="submission" date="2020-12" db="EMBL/GenBank/DDBJ databases">
        <title>New Spironucleus salmonicida genome in near-complete chromosomes.</title>
        <authorList>
            <person name="Xu F."/>
            <person name="Kurt Z."/>
            <person name="Jimenez-Gonzalez A."/>
            <person name="Astvaldsson A."/>
            <person name="Andersson J.O."/>
            <person name="Svard S.G."/>
        </authorList>
    </citation>
    <scope>NUCLEOTIDE SEQUENCE</scope>
    <source>
        <strain evidence="2">ATCC 50377</strain>
    </source>
</reference>
<gene>
    <name evidence="1" type="ORF">SS50377_15035</name>
    <name evidence="2" type="ORF">SS50377_25468</name>
</gene>
<dbReference type="Proteomes" id="UP000018208">
    <property type="component" value="Unassembled WGS sequence"/>
</dbReference>
<sequence>MNQDIICYKNLAKLFDLVHFLKIQDNNSTITSQIESYTSQYLDVVLFASNTCQRIDEIYEKILYLTENFSVDKCQKQLNICRKSQQKIDNKYELDTFLTISKECMKQYKLIFRDYILQNQKDKNYHCDILVTTKQFSITNSSIQSVYTAKSMSIKTYKEEIQNQILDTMQTFLQIFNYYQIINFQQFIPILKKQLKGVSLPKILFMKYKINTRVIKKSLDADIQILSKIAQIQEKAAFQMMLPLNKDLITIFGLETSPKNWIKYLQNIKKLMDQKYLNLSNFIFQAQKIEEQQRLESDMIKSFFGTSLIRDDIQATVRKYFYSYEQSFGVGQIERFLPQSRNFQQLDFNHIKLLCQEAGFRNFAEFIQNELELALLEKFQEFGFSVRLRDLQGIQSGVDIQVVFIALIDKQFGDSALLMETLLAFNLKTFYNLIFQNLLFNKSYNTLSFVFQDLNNTNVTYLNRYTSLEILQKLSRFVRASPCLQQYSVLFLAENISRKLILDLINGLFEGQDYMKIEVKNEKIKNRLIFYYQKYDKLDDLYREMFEYLKCLMMTQIDIDLSCKVSYLNFIGNE</sequence>
<protein>
    <submittedName>
        <fullName evidence="1">Uncharacterized protein</fullName>
    </submittedName>
</protein>
<keyword evidence="3" id="KW-1185">Reference proteome</keyword>
<proteinExistence type="predicted"/>
<evidence type="ECO:0000313" key="1">
    <source>
        <dbReference type="EMBL" id="EST45016.1"/>
    </source>
</evidence>
<dbReference type="EMBL" id="KI546101">
    <property type="protein sequence ID" value="EST45016.1"/>
    <property type="molecule type" value="Genomic_DNA"/>
</dbReference>
<reference evidence="1 2" key="1">
    <citation type="journal article" date="2014" name="PLoS Genet.">
        <title>The Genome of Spironucleus salmonicida Highlights a Fish Pathogen Adapted to Fluctuating Environments.</title>
        <authorList>
            <person name="Xu F."/>
            <person name="Jerlstrom-Hultqvist J."/>
            <person name="Einarsson E."/>
            <person name="Astvaldsson A."/>
            <person name="Svard S.G."/>
            <person name="Andersson J.O."/>
        </authorList>
    </citation>
    <scope>NUCLEOTIDE SEQUENCE</scope>
    <source>
        <strain evidence="2">ATCC 50377</strain>
    </source>
</reference>
<evidence type="ECO:0000313" key="3">
    <source>
        <dbReference type="Proteomes" id="UP000018208"/>
    </source>
</evidence>
<dbReference type="EMBL" id="AUWU02000005">
    <property type="protein sequence ID" value="KAH0573348.1"/>
    <property type="molecule type" value="Genomic_DNA"/>
</dbReference>